<keyword evidence="4" id="KW-1185">Reference proteome</keyword>
<accession>A0A9J6GL06</accession>
<keyword evidence="2" id="KW-0472">Membrane</keyword>
<name>A0A9J6GL06_HAELO</name>
<dbReference type="Proteomes" id="UP000821853">
    <property type="component" value="Chromosome 5"/>
</dbReference>
<gene>
    <name evidence="3" type="ORF">HPB48_015364</name>
</gene>
<evidence type="ECO:0000256" key="2">
    <source>
        <dbReference type="SAM" id="Phobius"/>
    </source>
</evidence>
<dbReference type="OMA" id="THESYID"/>
<comment type="caution">
    <text evidence="3">The sequence shown here is derived from an EMBL/GenBank/DDBJ whole genome shotgun (WGS) entry which is preliminary data.</text>
</comment>
<dbReference type="EMBL" id="JABSTR010000007">
    <property type="protein sequence ID" value="KAH9375593.1"/>
    <property type="molecule type" value="Genomic_DNA"/>
</dbReference>
<feature type="compositionally biased region" description="Basic and acidic residues" evidence="1">
    <location>
        <begin position="1"/>
        <end position="22"/>
    </location>
</feature>
<dbReference type="PANTHER" id="PTHR46579:SF1">
    <property type="entry name" value="F5_8 TYPE C DOMAIN-CONTAINING PROTEIN"/>
    <property type="match status" value="1"/>
</dbReference>
<feature type="transmembrane region" description="Helical" evidence="2">
    <location>
        <begin position="177"/>
        <end position="196"/>
    </location>
</feature>
<feature type="compositionally biased region" description="Polar residues" evidence="1">
    <location>
        <begin position="38"/>
        <end position="58"/>
    </location>
</feature>
<reference evidence="3 4" key="1">
    <citation type="journal article" date="2020" name="Cell">
        <title>Large-Scale Comparative Analyses of Tick Genomes Elucidate Their Genetic Diversity and Vector Capacities.</title>
        <authorList>
            <consortium name="Tick Genome and Microbiome Consortium (TIGMIC)"/>
            <person name="Jia N."/>
            <person name="Wang J."/>
            <person name="Shi W."/>
            <person name="Du L."/>
            <person name="Sun Y."/>
            <person name="Zhan W."/>
            <person name="Jiang J.F."/>
            <person name="Wang Q."/>
            <person name="Zhang B."/>
            <person name="Ji P."/>
            <person name="Bell-Sakyi L."/>
            <person name="Cui X.M."/>
            <person name="Yuan T.T."/>
            <person name="Jiang B.G."/>
            <person name="Yang W.F."/>
            <person name="Lam T.T."/>
            <person name="Chang Q.C."/>
            <person name="Ding S.J."/>
            <person name="Wang X.J."/>
            <person name="Zhu J.G."/>
            <person name="Ruan X.D."/>
            <person name="Zhao L."/>
            <person name="Wei J.T."/>
            <person name="Ye R.Z."/>
            <person name="Que T.C."/>
            <person name="Du C.H."/>
            <person name="Zhou Y.H."/>
            <person name="Cheng J.X."/>
            <person name="Dai P.F."/>
            <person name="Guo W.B."/>
            <person name="Han X.H."/>
            <person name="Huang E.J."/>
            <person name="Li L.F."/>
            <person name="Wei W."/>
            <person name="Gao Y.C."/>
            <person name="Liu J.Z."/>
            <person name="Shao H.Z."/>
            <person name="Wang X."/>
            <person name="Wang C.C."/>
            <person name="Yang T.C."/>
            <person name="Huo Q.B."/>
            <person name="Li W."/>
            <person name="Chen H.Y."/>
            <person name="Chen S.E."/>
            <person name="Zhou L.G."/>
            <person name="Ni X.B."/>
            <person name="Tian J.H."/>
            <person name="Sheng Y."/>
            <person name="Liu T."/>
            <person name="Pan Y.S."/>
            <person name="Xia L.Y."/>
            <person name="Li J."/>
            <person name="Zhao F."/>
            <person name="Cao W.C."/>
        </authorList>
    </citation>
    <scope>NUCLEOTIDE SEQUENCE [LARGE SCALE GENOMIC DNA]</scope>
    <source>
        <strain evidence="3">HaeL-2018</strain>
    </source>
</reference>
<evidence type="ECO:0008006" key="5">
    <source>
        <dbReference type="Google" id="ProtNLM"/>
    </source>
</evidence>
<dbReference type="VEuPathDB" id="VectorBase:HLOH_042528"/>
<keyword evidence="2" id="KW-0812">Transmembrane</keyword>
<evidence type="ECO:0000313" key="3">
    <source>
        <dbReference type="EMBL" id="KAH9375593.1"/>
    </source>
</evidence>
<feature type="region of interest" description="Disordered" evidence="1">
    <location>
        <begin position="88"/>
        <end position="128"/>
    </location>
</feature>
<feature type="transmembrane region" description="Helical" evidence="2">
    <location>
        <begin position="556"/>
        <end position="573"/>
    </location>
</feature>
<feature type="compositionally biased region" description="Acidic residues" evidence="1">
    <location>
        <begin position="108"/>
        <end position="128"/>
    </location>
</feature>
<dbReference type="PANTHER" id="PTHR46579">
    <property type="entry name" value="F5/8 TYPE C DOMAIN-CONTAINING PROTEIN-RELATED"/>
    <property type="match status" value="1"/>
</dbReference>
<protein>
    <recommendedName>
        <fullName evidence="5">Cr1-8 nvi</fullName>
    </recommendedName>
</protein>
<proteinExistence type="predicted"/>
<feature type="region of interest" description="Disordered" evidence="1">
    <location>
        <begin position="1"/>
        <end position="69"/>
    </location>
</feature>
<dbReference type="AlphaFoldDB" id="A0A9J6GL06"/>
<evidence type="ECO:0000313" key="4">
    <source>
        <dbReference type="Proteomes" id="UP000821853"/>
    </source>
</evidence>
<evidence type="ECO:0000256" key="1">
    <source>
        <dbReference type="SAM" id="MobiDB-lite"/>
    </source>
</evidence>
<organism evidence="3 4">
    <name type="scientific">Haemaphysalis longicornis</name>
    <name type="common">Bush tick</name>
    <dbReference type="NCBI Taxonomy" id="44386"/>
    <lineage>
        <taxon>Eukaryota</taxon>
        <taxon>Metazoa</taxon>
        <taxon>Ecdysozoa</taxon>
        <taxon>Arthropoda</taxon>
        <taxon>Chelicerata</taxon>
        <taxon>Arachnida</taxon>
        <taxon>Acari</taxon>
        <taxon>Parasitiformes</taxon>
        <taxon>Ixodida</taxon>
        <taxon>Ixodoidea</taxon>
        <taxon>Ixodidae</taxon>
        <taxon>Haemaphysalinae</taxon>
        <taxon>Haemaphysalis</taxon>
    </lineage>
</organism>
<keyword evidence="2" id="KW-1133">Transmembrane helix</keyword>
<sequence length="855" mass="95583">MSEKARGRYRRYFEPDSTEKVPKQTLWSQRKKAKTNPAVEQSNTPPSQVASLAGTSGSFDFADDSIQTSNEAQALQPTADFVSTATSFDAVDPSQVEGPSDPWPDSTMLDDDEGGDSDESEPDEGEAEECDSFQQFFDKLSEETLPHQTTTKAEAFLLLLSYVVTAGLTWAQVRGLLILINTLFGMNVVPGTTYFFRKLWKDKKEALKLHFFCQSCHGYIGQIARATGTQSITCGFCEKKSTFQSLMRAASFFIMFDLKKQIEALLTHVSGTLLDSLQRLRAKCHVPGVYSDITDGDLYRSVRNQLSMAWSDLTLTFNTDGAPVFESSKFSIWPVQFFVNELPVPARWNHVTISALWFSKLHPPMNVFMTRFVDEVKNIGVLSWSHAGTAVASTVHAVLACVDSPARASVLNSKQYNGYFGCSWCLQEGTPVGRTMKYPWNGEPAPERSHARVFNAMLRAGQFKNGIDGIKGPSALMKLRGFNLFSGLPPDYMHCVLEGVTKQLTELWLADSGRTFYIGKETKLLESRLGAIKPPITFSRTPRPLSERTFWKATEWRHWLLFYSFLCLAGVLGDSYLSHFALFAKAVFLLLTDVVRESAIREAEKLFCTFVSQMSTLYNDESLTFNVHQLLHLSKATRMFGPLWGTSTFPFEDGIGQALRLVSAAKFVPVQVAERCIMRESYHTLERQIALPARLASAKNDLDPGCKKWFQTCVLGVPHDAVGMPECLMNLFVNRYTAVPELSRYSRAQVGRAVIHAADYLAPKKTCSCYVKMQDGRYCYVLGIYAGSGLIYFHCQSMVISPCTFDLPQTVCCEHPPAQENHCLYSSDDVLAQCVFISVGNVSYLSELPNSQEKE</sequence>
<feature type="transmembrane region" description="Helical" evidence="2">
    <location>
        <begin position="155"/>
        <end position="171"/>
    </location>
</feature>
<dbReference type="OrthoDB" id="8194903at2759"/>